<reference evidence="11" key="1">
    <citation type="submission" date="2025-08" db="UniProtKB">
        <authorList>
            <consortium name="Ensembl"/>
        </authorList>
    </citation>
    <scope>IDENTIFICATION</scope>
</reference>
<keyword evidence="7" id="KW-0044">Antibiotic</keyword>
<proteinExistence type="inferred from homology"/>
<feature type="domain" description="Beta-defensin-like" evidence="10">
    <location>
        <begin position="38"/>
        <end position="66"/>
    </location>
</feature>
<evidence type="ECO:0000313" key="11">
    <source>
        <dbReference type="Ensembl" id="ENSSPUP00000024192.1"/>
    </source>
</evidence>
<keyword evidence="8" id="KW-1015">Disulfide bond</keyword>
<dbReference type="AlphaFoldDB" id="A0A8D0HME8"/>
<dbReference type="PANTHER" id="PTHR21388">
    <property type="entry name" value="BETA-DEFENSIN-RELATED"/>
    <property type="match status" value="1"/>
</dbReference>
<evidence type="ECO:0000256" key="7">
    <source>
        <dbReference type="ARBA" id="ARBA00023022"/>
    </source>
</evidence>
<dbReference type="GO" id="GO:0050829">
    <property type="term" value="P:defense response to Gram-negative bacterium"/>
    <property type="evidence" value="ECO:0007669"/>
    <property type="project" value="TreeGrafter"/>
</dbReference>
<organism evidence="11 12">
    <name type="scientific">Sphenodon punctatus</name>
    <name type="common">Tuatara</name>
    <name type="synonym">Hatteria punctata</name>
    <dbReference type="NCBI Taxonomy" id="8508"/>
    <lineage>
        <taxon>Eukaryota</taxon>
        <taxon>Metazoa</taxon>
        <taxon>Chordata</taxon>
        <taxon>Craniata</taxon>
        <taxon>Vertebrata</taxon>
        <taxon>Euteleostomi</taxon>
        <taxon>Lepidosauria</taxon>
        <taxon>Sphenodontia</taxon>
        <taxon>Sphenodontidae</taxon>
        <taxon>Sphenodon</taxon>
    </lineage>
</organism>
<evidence type="ECO:0000256" key="5">
    <source>
        <dbReference type="ARBA" id="ARBA00022729"/>
    </source>
</evidence>
<dbReference type="PANTHER" id="PTHR21388:SF9">
    <property type="entry name" value="BETA-DEFENSIN 1"/>
    <property type="match status" value="1"/>
</dbReference>
<comment type="similarity">
    <text evidence="2">Belongs to the beta-defensin family.</text>
</comment>
<dbReference type="GO" id="GO:0002227">
    <property type="term" value="P:innate immune response in mucosa"/>
    <property type="evidence" value="ECO:0007669"/>
    <property type="project" value="TreeGrafter"/>
</dbReference>
<name>A0A8D0HME8_SPHPU</name>
<dbReference type="GO" id="GO:0050830">
    <property type="term" value="P:defense response to Gram-positive bacterium"/>
    <property type="evidence" value="ECO:0007669"/>
    <property type="project" value="TreeGrafter"/>
</dbReference>
<dbReference type="Proteomes" id="UP000694392">
    <property type="component" value="Unplaced"/>
</dbReference>
<keyword evidence="4" id="KW-0929">Antimicrobial</keyword>
<reference evidence="11" key="2">
    <citation type="submission" date="2025-09" db="UniProtKB">
        <authorList>
            <consortium name="Ensembl"/>
        </authorList>
    </citation>
    <scope>IDENTIFICATION</scope>
</reference>
<evidence type="ECO:0000256" key="8">
    <source>
        <dbReference type="ARBA" id="ARBA00023157"/>
    </source>
</evidence>
<dbReference type="GeneTree" id="ENSGT01030000235368"/>
<evidence type="ECO:0000256" key="4">
    <source>
        <dbReference type="ARBA" id="ARBA00022529"/>
    </source>
</evidence>
<dbReference type="SUPFAM" id="SSF57392">
    <property type="entry name" value="Defensin-like"/>
    <property type="match status" value="1"/>
</dbReference>
<keyword evidence="12" id="KW-1185">Reference proteome</keyword>
<evidence type="ECO:0000256" key="6">
    <source>
        <dbReference type="ARBA" id="ARBA00022940"/>
    </source>
</evidence>
<evidence type="ECO:0000256" key="1">
    <source>
        <dbReference type="ARBA" id="ARBA00004613"/>
    </source>
</evidence>
<evidence type="ECO:0000256" key="2">
    <source>
        <dbReference type="ARBA" id="ARBA00007371"/>
    </source>
</evidence>
<keyword evidence="6" id="KW-0211">Defensin</keyword>
<dbReference type="GO" id="GO:0005615">
    <property type="term" value="C:extracellular space"/>
    <property type="evidence" value="ECO:0007669"/>
    <property type="project" value="TreeGrafter"/>
</dbReference>
<sequence length="68" mass="7045">MRILYVLFAVVLFLFQAAPDERYSAVGAAADTLACKATPGNFCRSGPCPPTFVASGSCHGGIMACCAK</sequence>
<feature type="signal peptide" evidence="9">
    <location>
        <begin position="1"/>
        <end position="19"/>
    </location>
</feature>
<accession>A0A8D0HME8</accession>
<protein>
    <recommendedName>
        <fullName evidence="10">Beta-defensin-like domain-containing protein</fullName>
    </recommendedName>
</protein>
<dbReference type="InterPro" id="IPR001855">
    <property type="entry name" value="Defensin_beta-like"/>
</dbReference>
<evidence type="ECO:0000256" key="9">
    <source>
        <dbReference type="SAM" id="SignalP"/>
    </source>
</evidence>
<dbReference type="Pfam" id="PF00711">
    <property type="entry name" value="Defensin_beta"/>
    <property type="match status" value="1"/>
</dbReference>
<evidence type="ECO:0000259" key="10">
    <source>
        <dbReference type="Pfam" id="PF00711"/>
    </source>
</evidence>
<dbReference type="Ensembl" id="ENSSPUT00000025808.1">
    <property type="protein sequence ID" value="ENSSPUP00000024192.1"/>
    <property type="gene ID" value="ENSSPUG00000018539.1"/>
</dbReference>
<evidence type="ECO:0000256" key="3">
    <source>
        <dbReference type="ARBA" id="ARBA00022525"/>
    </source>
</evidence>
<keyword evidence="3" id="KW-0964">Secreted</keyword>
<dbReference type="GO" id="GO:0031731">
    <property type="term" value="F:CCR6 chemokine receptor binding"/>
    <property type="evidence" value="ECO:0007669"/>
    <property type="project" value="TreeGrafter"/>
</dbReference>
<keyword evidence="5 9" id="KW-0732">Signal</keyword>
<dbReference type="OMA" id="QGNFCRA"/>
<comment type="subcellular location">
    <subcellularLocation>
        <location evidence="1">Secreted</location>
    </subcellularLocation>
</comment>
<evidence type="ECO:0000313" key="12">
    <source>
        <dbReference type="Proteomes" id="UP000694392"/>
    </source>
</evidence>
<feature type="chain" id="PRO_5034121978" description="Beta-defensin-like domain-containing protein" evidence="9">
    <location>
        <begin position="20"/>
        <end position="68"/>
    </location>
</feature>